<comment type="similarity">
    <text evidence="1">Belongs to the REF/SRPP family.</text>
</comment>
<gene>
    <name evidence="2" type="ORF">ILEXP_LOCUS50243</name>
</gene>
<reference evidence="2 3" key="1">
    <citation type="submission" date="2024-02" db="EMBL/GenBank/DDBJ databases">
        <authorList>
            <person name="Vignale AGUSTIN F."/>
            <person name="Sosa J E."/>
            <person name="Modenutti C."/>
        </authorList>
    </citation>
    <scope>NUCLEOTIDE SEQUENCE [LARGE SCALE GENOMIC DNA]</scope>
</reference>
<dbReference type="AlphaFoldDB" id="A0ABC8UGU9"/>
<dbReference type="Proteomes" id="UP001642360">
    <property type="component" value="Unassembled WGS sequence"/>
</dbReference>
<dbReference type="PANTHER" id="PTHR33732">
    <property type="entry name" value="REF/SRPP-LIKE PROTEIN OS05G0151300/LOC_OS05G05940"/>
    <property type="match status" value="1"/>
</dbReference>
<dbReference type="InterPro" id="IPR008802">
    <property type="entry name" value="REF"/>
</dbReference>
<name>A0ABC8UGU9_9AQUA</name>
<evidence type="ECO:0000313" key="2">
    <source>
        <dbReference type="EMBL" id="CAK9180260.1"/>
    </source>
</evidence>
<protein>
    <recommendedName>
        <fullName evidence="4">Small rubber particle protein</fullName>
    </recommendedName>
</protein>
<evidence type="ECO:0000313" key="3">
    <source>
        <dbReference type="Proteomes" id="UP001642360"/>
    </source>
</evidence>
<dbReference type="EMBL" id="CAUOFW020007702">
    <property type="protein sequence ID" value="CAK9180260.1"/>
    <property type="molecule type" value="Genomic_DNA"/>
</dbReference>
<dbReference type="Pfam" id="PF05755">
    <property type="entry name" value="REF"/>
    <property type="match status" value="1"/>
</dbReference>
<organism evidence="2 3">
    <name type="scientific">Ilex paraguariensis</name>
    <name type="common">yerba mate</name>
    <dbReference type="NCBI Taxonomy" id="185542"/>
    <lineage>
        <taxon>Eukaryota</taxon>
        <taxon>Viridiplantae</taxon>
        <taxon>Streptophyta</taxon>
        <taxon>Embryophyta</taxon>
        <taxon>Tracheophyta</taxon>
        <taxon>Spermatophyta</taxon>
        <taxon>Magnoliopsida</taxon>
        <taxon>eudicotyledons</taxon>
        <taxon>Gunneridae</taxon>
        <taxon>Pentapetalae</taxon>
        <taxon>asterids</taxon>
        <taxon>campanulids</taxon>
        <taxon>Aquifoliales</taxon>
        <taxon>Aquifoliaceae</taxon>
        <taxon>Ilex</taxon>
    </lineage>
</organism>
<evidence type="ECO:0000256" key="1">
    <source>
        <dbReference type="ARBA" id="ARBA00009737"/>
    </source>
</evidence>
<keyword evidence="3" id="KW-1185">Reference proteome</keyword>
<comment type="caution">
    <text evidence="2">The sequence shown here is derived from an EMBL/GenBank/DDBJ whole genome shotgun (WGS) entry which is preliminary data.</text>
</comment>
<accession>A0ABC8UGU9</accession>
<sequence length="165" mass="17796">MVVDESLNKFDSHVPPVVKELSTQAFSAVQKAPAAAQSVASEVKSTGVVETASGLAKTVYTKYEPTAKEFYSKYEPVAEQYAASAWHSLNRLPLFPRVAQVVVPTAAYCSEKYNQTVQHTTEKGYKVSAYLPLLPTGKIAKVFGANDAQAQEAFPSGEESAVPVH</sequence>
<evidence type="ECO:0008006" key="4">
    <source>
        <dbReference type="Google" id="ProtNLM"/>
    </source>
</evidence>
<dbReference type="PANTHER" id="PTHR33732:SF9">
    <property type="entry name" value="REF_SRPP-LIKE PROTEIN OS05G0151300_LOC_OS05G05940"/>
    <property type="match status" value="1"/>
</dbReference>
<proteinExistence type="inferred from homology"/>